<dbReference type="GO" id="GO:0006633">
    <property type="term" value="P:fatty acid biosynthetic process"/>
    <property type="evidence" value="ECO:0007669"/>
    <property type="project" value="UniProtKB-KW"/>
</dbReference>
<evidence type="ECO:0000256" key="24">
    <source>
        <dbReference type="ARBA" id="ARBA00054885"/>
    </source>
</evidence>
<comment type="pathway">
    <text evidence="3">Lipid metabolism; fatty acid metabolism.</text>
</comment>
<dbReference type="InterPro" id="IPR014430">
    <property type="entry name" value="Scs7"/>
</dbReference>
<comment type="subcellular location">
    <subcellularLocation>
        <location evidence="2">Endoplasmic reticulum membrane</location>
        <topology evidence="2">Multi-pass membrane protein</topology>
    </subcellularLocation>
    <subcellularLocation>
        <location evidence="1">Microsome membrane</location>
        <topology evidence="1">Multi-pass membrane protein</topology>
    </subcellularLocation>
</comment>
<dbReference type="GO" id="GO:0080132">
    <property type="term" value="F:fatty acid 2-hydroxylase activity"/>
    <property type="evidence" value="ECO:0007669"/>
    <property type="project" value="InterPro"/>
</dbReference>
<comment type="function">
    <text evidence="24">Catalyzes the hydroxylation of free fatty acids at the C-2 position to produce 2-hydroxy fatty acids, which are building blocks of sphingolipids and glycosphingolipids common in neural tissue and epidermis. FA2H is stereospecific for the production of (R)-2-hydroxy fatty acids. Plays an essential role in the synthesis of galactosphingolipids of the myelin sheath. Responsible for the synthesis of sphingolipids and glycosphingolipids involved in the formation of epidermal lamellar bodies critical for skin permeability barrier. Participates in the synthesis of glycosphingolipids and a fraction of type II wax diesters in sebaceous gland, specifically regulating hair follicle homeostasis. Involved in the synthesis of sphingolipids of plasma membrane rafts, controlling lipid raft mobility and trafficking of raft-associated proteins.</text>
</comment>
<evidence type="ECO:0000256" key="10">
    <source>
        <dbReference type="ARBA" id="ARBA00022832"/>
    </source>
</evidence>
<dbReference type="FunFam" id="3.10.120.10:FF:000011">
    <property type="entry name" value="Fatty acid 2-hydroxylase"/>
    <property type="match status" value="1"/>
</dbReference>
<keyword evidence="6 29" id="KW-0349">Heme</keyword>
<dbReference type="Proteomes" id="UP000550660">
    <property type="component" value="Unassembled WGS sequence"/>
</dbReference>
<comment type="pathway">
    <text evidence="25">Sphingolipid metabolism; galactosylceramide biosynthesis.</text>
</comment>
<dbReference type="PROSITE" id="PS00191">
    <property type="entry name" value="CYTOCHROME_B5_1"/>
    <property type="match status" value="1"/>
</dbReference>
<evidence type="ECO:0000256" key="28">
    <source>
        <dbReference type="PIRSR" id="PIRSR005149-1"/>
    </source>
</evidence>
<keyword evidence="33" id="KW-1185">Reference proteome</keyword>
<dbReference type="PANTHER" id="PTHR12863:SF1">
    <property type="entry name" value="FATTY ACID 2-HYDROXYLASE"/>
    <property type="match status" value="1"/>
</dbReference>
<feature type="binding site" description="axial binding residue" evidence="29">
    <location>
        <position position="68"/>
    </location>
    <ligand>
        <name>heme</name>
        <dbReference type="ChEBI" id="CHEBI:30413"/>
    </ligand>
    <ligandPart>
        <name>Fe</name>
        <dbReference type="ChEBI" id="CHEBI:18248"/>
    </ligandPart>
</feature>
<feature type="non-terminal residue" evidence="32">
    <location>
        <position position="367"/>
    </location>
</feature>
<evidence type="ECO:0000256" key="4">
    <source>
        <dbReference type="ARBA" id="ARBA00005747"/>
    </source>
</evidence>
<feature type="binding site" evidence="28">
    <location>
        <position position="333"/>
    </location>
    <ligand>
        <name>Zn(2+)</name>
        <dbReference type="ChEBI" id="CHEBI:29105"/>
        <label>1</label>
    </ligand>
</feature>
<proteinExistence type="inferred from homology"/>
<evidence type="ECO:0000313" key="33">
    <source>
        <dbReference type="Proteomes" id="UP000550660"/>
    </source>
</evidence>
<feature type="binding site" evidence="28">
    <location>
        <position position="313"/>
    </location>
    <ligand>
        <name>Zn(2+)</name>
        <dbReference type="ChEBI" id="CHEBI:29105"/>
        <label>1</label>
    </ligand>
</feature>
<sequence length="367" mass="42672">RGSMAAPRSFSAAEVRARCAQGSCLVRCRRRLYDLSGFVRLHPGGEQLLRRRAGTDVSAALDGPPHRHSANARRWLEQYYVGEMESGEEEQPEIPLHRARCGSCRGYSCSSPLPQDLVDWQKPLLWQVGYLGEKYDEWVHQPVDRPIRLFHSDFLEALSKTAWYVVFMVWAPVVLYLSWVSYTSLAWGDTRLFSSFTTEYSIPVHKYYFPLIFLLGMFLWSLLEYLIHRFVFHMKPPASNYYLITLHFLLHGQHHKSPFDSARLVFPPVPASLGIGFFYGVLRLLLPEVLGLSLFVGWLCGYIVYDMMHYYLHYGSPKKGTYLYGLKAYHVKHHFEHQKAGFGISSRFWDHSFRTLIPEEETFKKED</sequence>
<dbReference type="SUPFAM" id="SSF55856">
    <property type="entry name" value="Cytochrome b5-like heme/steroid binding domain"/>
    <property type="match status" value="1"/>
</dbReference>
<feature type="binding site" evidence="28">
    <location>
        <position position="228"/>
    </location>
    <ligand>
        <name>Zn(2+)</name>
        <dbReference type="ChEBI" id="CHEBI:29105"/>
        <label>1</label>
    </ligand>
</feature>
<feature type="binding site" evidence="28">
    <location>
        <position position="254"/>
    </location>
    <ligand>
        <name>Zn(2+)</name>
        <dbReference type="ChEBI" id="CHEBI:29105"/>
        <label>1</label>
    </ligand>
</feature>
<keyword evidence="10" id="KW-0276">Fatty acid metabolism</keyword>
<evidence type="ECO:0000256" key="2">
    <source>
        <dbReference type="ARBA" id="ARBA00004477"/>
    </source>
</evidence>
<comment type="cofactor">
    <cofactor evidence="28">
        <name>Zn(2+)</name>
        <dbReference type="ChEBI" id="CHEBI:29105"/>
    </cofactor>
    <text evidence="28">Binds 2 Zn(2+) ions per subunit that likely form a catalytic dimetal center.</text>
</comment>
<dbReference type="Pfam" id="PF00173">
    <property type="entry name" value="Cyt-b5"/>
    <property type="match status" value="1"/>
</dbReference>
<dbReference type="GO" id="GO:0005789">
    <property type="term" value="C:endoplasmic reticulum membrane"/>
    <property type="evidence" value="ECO:0007669"/>
    <property type="project" value="UniProtKB-SubCell"/>
</dbReference>
<feature type="transmembrane region" description="Helical" evidence="30">
    <location>
        <begin position="207"/>
        <end position="227"/>
    </location>
</feature>
<evidence type="ECO:0000256" key="19">
    <source>
        <dbReference type="ARBA" id="ARBA00050698"/>
    </source>
</evidence>
<evidence type="ECO:0000256" key="25">
    <source>
        <dbReference type="ARBA" id="ARBA00060649"/>
    </source>
</evidence>
<comment type="cofactor">
    <cofactor evidence="29">
        <name>Fe cation</name>
        <dbReference type="ChEBI" id="CHEBI:24875"/>
    </cofactor>
</comment>
<dbReference type="InterPro" id="IPR036400">
    <property type="entry name" value="Cyt_B5-like_heme/steroid_sf"/>
</dbReference>
<comment type="similarity">
    <text evidence="4">Belongs to the sterol desaturase family. SCS7 subfamily.</text>
</comment>
<dbReference type="InterPro" id="IPR018506">
    <property type="entry name" value="Cyt_B5_heme-BS"/>
</dbReference>
<comment type="catalytic activity">
    <reaction evidence="22">
        <text>hexadecanoate + 2 Fe(II)-[cytochrome b5] + O2 + 2 H(+) = (R)-2-hydroxyhexadecanoate + 2 Fe(III)-[cytochrome b5] + H2O</text>
        <dbReference type="Rhea" id="RHEA:38551"/>
        <dbReference type="Rhea" id="RHEA-COMP:10438"/>
        <dbReference type="Rhea" id="RHEA-COMP:10439"/>
        <dbReference type="ChEBI" id="CHEBI:7896"/>
        <dbReference type="ChEBI" id="CHEBI:15377"/>
        <dbReference type="ChEBI" id="CHEBI:15378"/>
        <dbReference type="ChEBI" id="CHEBI:15379"/>
        <dbReference type="ChEBI" id="CHEBI:29033"/>
        <dbReference type="ChEBI" id="CHEBI:29034"/>
        <dbReference type="ChEBI" id="CHEBI:75927"/>
    </reaction>
    <physiologicalReaction direction="left-to-right" evidence="22">
        <dbReference type="Rhea" id="RHEA:38552"/>
    </physiologicalReaction>
</comment>
<dbReference type="PROSITE" id="PS50255">
    <property type="entry name" value="CYTOCHROME_B5_2"/>
    <property type="match status" value="1"/>
</dbReference>
<evidence type="ECO:0000256" key="7">
    <source>
        <dbReference type="ARBA" id="ARBA00022692"/>
    </source>
</evidence>
<keyword evidence="5" id="KW-0444">Lipid biosynthesis</keyword>
<dbReference type="GO" id="GO:0020037">
    <property type="term" value="F:heme binding"/>
    <property type="evidence" value="ECO:0007669"/>
    <property type="project" value="InterPro"/>
</dbReference>
<dbReference type="EMBL" id="VXAG01001248">
    <property type="protein sequence ID" value="NXJ83264.1"/>
    <property type="molecule type" value="Genomic_DNA"/>
</dbReference>
<dbReference type="SMART" id="SM01117">
    <property type="entry name" value="Cyt-b5"/>
    <property type="match status" value="1"/>
</dbReference>
<feature type="binding site" evidence="28">
    <location>
        <position position="309"/>
    </location>
    <ligand>
        <name>Zn(2+)</name>
        <dbReference type="ChEBI" id="CHEBI:29105"/>
        <label>1</label>
    </ligand>
</feature>
<evidence type="ECO:0000256" key="21">
    <source>
        <dbReference type="ARBA" id="ARBA00051625"/>
    </source>
</evidence>
<evidence type="ECO:0000259" key="31">
    <source>
        <dbReference type="PROSITE" id="PS50255"/>
    </source>
</evidence>
<evidence type="ECO:0000256" key="16">
    <source>
        <dbReference type="ARBA" id="ARBA00023098"/>
    </source>
</evidence>
<evidence type="ECO:0000256" key="14">
    <source>
        <dbReference type="ARBA" id="ARBA00023002"/>
    </source>
</evidence>
<dbReference type="GO" id="GO:0046513">
    <property type="term" value="P:ceramide biosynthetic process"/>
    <property type="evidence" value="ECO:0007669"/>
    <property type="project" value="UniProtKB-ARBA"/>
</dbReference>
<accession>A0A7L0EJX9</accession>
<dbReference type="InterPro" id="IPR001199">
    <property type="entry name" value="Cyt_B5-like_heme/steroid-bd"/>
</dbReference>
<evidence type="ECO:0000256" key="15">
    <source>
        <dbReference type="ARBA" id="ARBA00023004"/>
    </source>
</evidence>
<evidence type="ECO:0000256" key="20">
    <source>
        <dbReference type="ARBA" id="ARBA00051519"/>
    </source>
</evidence>
<protein>
    <recommendedName>
        <fullName evidence="26">Fatty acid 2-hydroxylase</fullName>
    </recommendedName>
    <alternativeName>
        <fullName evidence="27">Fatty acid alpha-hydroxylase</fullName>
    </alternativeName>
</protein>
<gene>
    <name evidence="32" type="primary">Fa2h</name>
    <name evidence="32" type="ORF">TROMEL_R00930</name>
</gene>
<evidence type="ECO:0000256" key="22">
    <source>
        <dbReference type="ARBA" id="ARBA00052862"/>
    </source>
</evidence>
<comment type="catalytic activity">
    <reaction evidence="23">
        <text>tetracosanoate + 2 Fe(II)-[cytochrome b5] + O2 + 2 H(+) = (R)-2-hydroxytetracosanoate + 2 Fe(III)-[cytochrome b5] + H2O</text>
        <dbReference type="Rhea" id="RHEA:38559"/>
        <dbReference type="Rhea" id="RHEA-COMP:10438"/>
        <dbReference type="Rhea" id="RHEA-COMP:10439"/>
        <dbReference type="ChEBI" id="CHEBI:15377"/>
        <dbReference type="ChEBI" id="CHEBI:15378"/>
        <dbReference type="ChEBI" id="CHEBI:15379"/>
        <dbReference type="ChEBI" id="CHEBI:29033"/>
        <dbReference type="ChEBI" id="CHEBI:29034"/>
        <dbReference type="ChEBI" id="CHEBI:31014"/>
        <dbReference type="ChEBI" id="CHEBI:75935"/>
    </reaction>
    <physiologicalReaction direction="left-to-right" evidence="23">
        <dbReference type="Rhea" id="RHEA:38560"/>
    </physiologicalReaction>
</comment>
<feature type="domain" description="Cytochrome b5 heme-binding" evidence="31">
    <location>
        <begin position="7"/>
        <end position="85"/>
    </location>
</feature>
<evidence type="ECO:0000256" key="18">
    <source>
        <dbReference type="ARBA" id="ARBA00023160"/>
    </source>
</evidence>
<dbReference type="GO" id="GO:0005506">
    <property type="term" value="F:iron ion binding"/>
    <property type="evidence" value="ECO:0007669"/>
    <property type="project" value="InterPro"/>
</dbReference>
<dbReference type="OrthoDB" id="2204368at2759"/>
<name>A0A7L0EJX9_TROML</name>
<evidence type="ECO:0000256" key="3">
    <source>
        <dbReference type="ARBA" id="ARBA00004872"/>
    </source>
</evidence>
<feature type="transmembrane region" description="Helical" evidence="30">
    <location>
        <begin position="292"/>
        <end position="312"/>
    </location>
</feature>
<keyword evidence="18" id="KW-0275">Fatty acid biosynthesis</keyword>
<feature type="binding site" evidence="28">
    <location>
        <position position="251"/>
    </location>
    <ligand>
        <name>Zn(2+)</name>
        <dbReference type="ChEBI" id="CHEBI:29105"/>
        <label>1</label>
    </ligand>
</feature>
<feature type="binding site" evidence="28">
    <location>
        <position position="334"/>
    </location>
    <ligand>
        <name>Zn(2+)</name>
        <dbReference type="ChEBI" id="CHEBI:29105"/>
        <label>1</label>
    </ligand>
</feature>
<dbReference type="PIRSF" id="PIRSF005149">
    <property type="entry name" value="IPC-B_HD"/>
    <property type="match status" value="1"/>
</dbReference>
<evidence type="ECO:0000256" key="12">
    <source>
        <dbReference type="ARBA" id="ARBA00022848"/>
    </source>
</evidence>
<keyword evidence="11 28" id="KW-0862">Zinc</keyword>
<evidence type="ECO:0000256" key="11">
    <source>
        <dbReference type="ARBA" id="ARBA00022833"/>
    </source>
</evidence>
<keyword evidence="15 29" id="KW-0408">Iron</keyword>
<keyword evidence="17 30" id="KW-0472">Membrane</keyword>
<evidence type="ECO:0000313" key="32">
    <source>
        <dbReference type="EMBL" id="NXJ83264.1"/>
    </source>
</evidence>
<dbReference type="Pfam" id="PF04116">
    <property type="entry name" value="FA_hydroxylase"/>
    <property type="match status" value="1"/>
</dbReference>
<evidence type="ECO:0000256" key="6">
    <source>
        <dbReference type="ARBA" id="ARBA00022617"/>
    </source>
</evidence>
<evidence type="ECO:0000256" key="5">
    <source>
        <dbReference type="ARBA" id="ARBA00022516"/>
    </source>
</evidence>
<feature type="binding site" description="axial binding residue" evidence="29">
    <location>
        <position position="42"/>
    </location>
    <ligand>
        <name>heme</name>
        <dbReference type="ChEBI" id="CHEBI:30413"/>
    </ligand>
    <ligandPart>
        <name>Fe</name>
        <dbReference type="ChEBI" id="CHEBI:18248"/>
    </ligandPart>
</feature>
<dbReference type="AlphaFoldDB" id="A0A7L0EJX9"/>
<evidence type="ECO:0000256" key="8">
    <source>
        <dbReference type="ARBA" id="ARBA00022723"/>
    </source>
</evidence>
<dbReference type="Gene3D" id="3.10.120.10">
    <property type="entry name" value="Cytochrome b5-like heme/steroid binding domain"/>
    <property type="match status" value="1"/>
</dbReference>
<comment type="catalytic activity">
    <reaction evidence="20">
        <text>a 1,2-saturated fatty acid + 2 Fe(II)-[cytochrome b5] + O2 + 2 H(+) = a (R)-2-hydroxy fatty acid + 2 Fe(III)-[cytochrome b5] + H2O</text>
        <dbReference type="Rhea" id="RHEA:38855"/>
        <dbReference type="Rhea" id="RHEA-COMP:10438"/>
        <dbReference type="Rhea" id="RHEA-COMP:10439"/>
        <dbReference type="ChEBI" id="CHEBI:15377"/>
        <dbReference type="ChEBI" id="CHEBI:15378"/>
        <dbReference type="ChEBI" id="CHEBI:15379"/>
        <dbReference type="ChEBI" id="CHEBI:29033"/>
        <dbReference type="ChEBI" id="CHEBI:29034"/>
        <dbReference type="ChEBI" id="CHEBI:76177"/>
        <dbReference type="ChEBI" id="CHEBI:83955"/>
    </reaction>
    <physiologicalReaction direction="left-to-right" evidence="20">
        <dbReference type="Rhea" id="RHEA:38856"/>
    </physiologicalReaction>
</comment>
<feature type="binding site" evidence="28">
    <location>
        <position position="233"/>
    </location>
    <ligand>
        <name>Zn(2+)</name>
        <dbReference type="ChEBI" id="CHEBI:29105"/>
        <label>1</label>
    </ligand>
</feature>
<evidence type="ECO:0000256" key="27">
    <source>
        <dbReference type="ARBA" id="ARBA00078148"/>
    </source>
</evidence>
<keyword evidence="9" id="KW-0256">Endoplasmic reticulum</keyword>
<organism evidence="32 33">
    <name type="scientific">Trogon melanurus</name>
    <name type="common">Black-tailed trogon</name>
    <dbReference type="NCBI Taxonomy" id="56311"/>
    <lineage>
        <taxon>Eukaryota</taxon>
        <taxon>Metazoa</taxon>
        <taxon>Chordata</taxon>
        <taxon>Craniata</taxon>
        <taxon>Vertebrata</taxon>
        <taxon>Euteleostomi</taxon>
        <taxon>Archelosauria</taxon>
        <taxon>Archosauria</taxon>
        <taxon>Dinosauria</taxon>
        <taxon>Saurischia</taxon>
        <taxon>Theropoda</taxon>
        <taxon>Coelurosauria</taxon>
        <taxon>Aves</taxon>
        <taxon>Neognathae</taxon>
        <taxon>Neoaves</taxon>
        <taxon>Telluraves</taxon>
        <taxon>Coraciimorphae</taxon>
        <taxon>Trogoniformes</taxon>
        <taxon>Trogonidae</taxon>
        <taxon>Trogon</taxon>
    </lineage>
</organism>
<feature type="binding site" evidence="28">
    <location>
        <position position="330"/>
    </location>
    <ligand>
        <name>Zn(2+)</name>
        <dbReference type="ChEBI" id="CHEBI:29105"/>
        <label>2</label>
    </ligand>
</feature>
<evidence type="ECO:0000256" key="17">
    <source>
        <dbReference type="ARBA" id="ARBA00023136"/>
    </source>
</evidence>
<feature type="binding site" evidence="28">
    <location>
        <position position="255"/>
    </location>
    <ligand>
        <name>Zn(2+)</name>
        <dbReference type="ChEBI" id="CHEBI:29105"/>
        <label>1</label>
    </ligand>
</feature>
<feature type="non-terminal residue" evidence="32">
    <location>
        <position position="1"/>
    </location>
</feature>
<dbReference type="PANTHER" id="PTHR12863">
    <property type="entry name" value="FATTY ACID HYDROXYLASE"/>
    <property type="match status" value="1"/>
</dbReference>
<evidence type="ECO:0000256" key="29">
    <source>
        <dbReference type="PIRSR" id="PIRSR005149-50"/>
    </source>
</evidence>
<dbReference type="PRINTS" id="PR00363">
    <property type="entry name" value="CYTOCHROMEB5"/>
</dbReference>
<evidence type="ECO:0000256" key="1">
    <source>
        <dbReference type="ARBA" id="ARBA00004154"/>
    </source>
</evidence>
<keyword evidence="14" id="KW-0560">Oxidoreductase</keyword>
<evidence type="ECO:0000256" key="30">
    <source>
        <dbReference type="SAM" id="Phobius"/>
    </source>
</evidence>
<evidence type="ECO:0000256" key="26">
    <source>
        <dbReference type="ARBA" id="ARBA00069158"/>
    </source>
</evidence>
<reference evidence="32 33" key="1">
    <citation type="submission" date="2019-09" db="EMBL/GenBank/DDBJ databases">
        <title>Bird 10,000 Genomes (B10K) Project - Family phase.</title>
        <authorList>
            <person name="Zhang G."/>
        </authorList>
    </citation>
    <scope>NUCLEOTIDE SEQUENCE [LARGE SCALE GENOMIC DNA]</scope>
    <source>
        <strain evidence="32">B10K-DU-007-40</strain>
        <tissue evidence="32">Mixed tissue sample</tissue>
    </source>
</reference>
<keyword evidence="12" id="KW-0492">Microsome</keyword>
<keyword evidence="16" id="KW-0443">Lipid metabolism</keyword>
<keyword evidence="8 28" id="KW-0479">Metal-binding</keyword>
<evidence type="ECO:0000256" key="23">
    <source>
        <dbReference type="ARBA" id="ARBA00053017"/>
    </source>
</evidence>
<feature type="transmembrane region" description="Helical" evidence="30">
    <location>
        <begin position="162"/>
        <end position="187"/>
    </location>
</feature>
<comment type="catalytic activity">
    <reaction evidence="21">
        <text>octadecanoate + 2 Fe(II)-[cytochrome b5] + O2 + 2 H(+) = (R)-2-hydroxyoctadecanoate + 2 Fe(III)-[cytochrome b5] + H2O</text>
        <dbReference type="Rhea" id="RHEA:39815"/>
        <dbReference type="Rhea" id="RHEA-COMP:10438"/>
        <dbReference type="Rhea" id="RHEA-COMP:10439"/>
        <dbReference type="ChEBI" id="CHEBI:15377"/>
        <dbReference type="ChEBI" id="CHEBI:15378"/>
        <dbReference type="ChEBI" id="CHEBI:15379"/>
        <dbReference type="ChEBI" id="CHEBI:25629"/>
        <dbReference type="ChEBI" id="CHEBI:29033"/>
        <dbReference type="ChEBI" id="CHEBI:29034"/>
        <dbReference type="ChEBI" id="CHEBI:57562"/>
    </reaction>
    <physiologicalReaction direction="left-to-right" evidence="21">
        <dbReference type="Rhea" id="RHEA:39816"/>
    </physiologicalReaction>
</comment>
<comment type="catalytic activity">
    <reaction evidence="19">
        <text>docosanoate + 2 Fe(II)-[cytochrome b5] + O2 + 2 H(+) = 2-hydroxydocosanoate + 2 Fe(III)-[cytochrome b5] + H2O</text>
        <dbReference type="Rhea" id="RHEA:39819"/>
        <dbReference type="Rhea" id="RHEA-COMP:10438"/>
        <dbReference type="Rhea" id="RHEA-COMP:10439"/>
        <dbReference type="ChEBI" id="CHEBI:15377"/>
        <dbReference type="ChEBI" id="CHEBI:15378"/>
        <dbReference type="ChEBI" id="CHEBI:15379"/>
        <dbReference type="ChEBI" id="CHEBI:23858"/>
        <dbReference type="ChEBI" id="CHEBI:29033"/>
        <dbReference type="ChEBI" id="CHEBI:29034"/>
        <dbReference type="ChEBI" id="CHEBI:76722"/>
    </reaction>
    <physiologicalReaction direction="left-to-right" evidence="19">
        <dbReference type="Rhea" id="RHEA:39820"/>
    </physiologicalReaction>
</comment>
<evidence type="ECO:0000256" key="13">
    <source>
        <dbReference type="ARBA" id="ARBA00022989"/>
    </source>
</evidence>
<dbReference type="InterPro" id="IPR006694">
    <property type="entry name" value="Fatty_acid_hydroxylase"/>
</dbReference>
<comment type="caution">
    <text evidence="32">The sequence shown here is derived from an EMBL/GenBank/DDBJ whole genome shotgun (WGS) entry which is preliminary data.</text>
</comment>
<evidence type="ECO:0000256" key="9">
    <source>
        <dbReference type="ARBA" id="ARBA00022824"/>
    </source>
</evidence>
<keyword evidence="13 30" id="KW-1133">Transmembrane helix</keyword>
<keyword evidence="7 30" id="KW-0812">Transmembrane</keyword>
<feature type="transmembrane region" description="Helical" evidence="30">
    <location>
        <begin position="264"/>
        <end position="286"/>
    </location>
</feature>